<evidence type="ECO:0000256" key="1">
    <source>
        <dbReference type="SAM" id="MobiDB-lite"/>
    </source>
</evidence>
<reference evidence="3" key="1">
    <citation type="submission" date="2025-08" db="UniProtKB">
        <authorList>
            <consortium name="RefSeq"/>
        </authorList>
    </citation>
    <scope>IDENTIFICATION</scope>
</reference>
<keyword evidence="2" id="KW-1185">Reference proteome</keyword>
<proteinExistence type="predicted"/>
<dbReference type="AlphaFoldDB" id="A0AAJ7L4L4"/>
<dbReference type="SUPFAM" id="SSF47353">
    <property type="entry name" value="Retrovirus capsid dimerization domain-like"/>
    <property type="match status" value="1"/>
</dbReference>
<dbReference type="GeneID" id="108863768"/>
<protein>
    <submittedName>
        <fullName evidence="3">Uncharacterized protein LOC108863768</fullName>
    </submittedName>
</protein>
<dbReference type="Gene3D" id="1.10.1200.30">
    <property type="match status" value="1"/>
</dbReference>
<gene>
    <name evidence="3" type="primary">LOC108863768</name>
</gene>
<name>A0AAJ7L4L4_9ACAR</name>
<dbReference type="PANTHER" id="PTHR33198">
    <property type="entry name" value="ANK_REP_REGION DOMAIN-CONTAINING PROTEIN-RELATED"/>
    <property type="match status" value="1"/>
</dbReference>
<evidence type="ECO:0000313" key="2">
    <source>
        <dbReference type="Proteomes" id="UP000694867"/>
    </source>
</evidence>
<feature type="region of interest" description="Disordered" evidence="1">
    <location>
        <begin position="1"/>
        <end position="21"/>
    </location>
</feature>
<dbReference type="InterPro" id="IPR008916">
    <property type="entry name" value="Retrov_capsid_C"/>
</dbReference>
<accession>A0AAJ7L4L4</accession>
<evidence type="ECO:0000313" key="3">
    <source>
        <dbReference type="RefSeq" id="XP_018493842.1"/>
    </source>
</evidence>
<dbReference type="Proteomes" id="UP000694867">
    <property type="component" value="Unplaced"/>
</dbReference>
<organism evidence="2 3">
    <name type="scientific">Galendromus occidentalis</name>
    <name type="common">western predatory mite</name>
    <dbReference type="NCBI Taxonomy" id="34638"/>
    <lineage>
        <taxon>Eukaryota</taxon>
        <taxon>Metazoa</taxon>
        <taxon>Ecdysozoa</taxon>
        <taxon>Arthropoda</taxon>
        <taxon>Chelicerata</taxon>
        <taxon>Arachnida</taxon>
        <taxon>Acari</taxon>
        <taxon>Parasitiformes</taxon>
        <taxon>Mesostigmata</taxon>
        <taxon>Gamasina</taxon>
        <taxon>Phytoseioidea</taxon>
        <taxon>Phytoseiidae</taxon>
        <taxon>Typhlodrominae</taxon>
        <taxon>Galendromus</taxon>
    </lineage>
</organism>
<dbReference type="KEGG" id="goe:108863768"/>
<sequence>MEDDKKTSRRPGPFRMVQGADNSESWKDFKEAFSDYALVEDLYEQCPRKQIAIFRACFGDHNGQFLRILNLREIQADDGTTDDDSPCDTLAKMIGKLDEIFAPNENIYFRRHQFSKIKQSASESVTDFVNRIMKAVKPCKFTSESEMIINQLISGTSLEVAQRIIFEADINKEWTIEKIVATMKQTEANNEPVTGVSKRRDGK</sequence>
<dbReference type="RefSeq" id="XP_018493842.1">
    <property type="nucleotide sequence ID" value="XM_018638326.1"/>
</dbReference>